<organism evidence="1 2">
    <name type="scientific">Portunus trituberculatus</name>
    <name type="common">Swimming crab</name>
    <name type="synonym">Neptunus trituberculatus</name>
    <dbReference type="NCBI Taxonomy" id="210409"/>
    <lineage>
        <taxon>Eukaryota</taxon>
        <taxon>Metazoa</taxon>
        <taxon>Ecdysozoa</taxon>
        <taxon>Arthropoda</taxon>
        <taxon>Crustacea</taxon>
        <taxon>Multicrustacea</taxon>
        <taxon>Malacostraca</taxon>
        <taxon>Eumalacostraca</taxon>
        <taxon>Eucarida</taxon>
        <taxon>Decapoda</taxon>
        <taxon>Pleocyemata</taxon>
        <taxon>Brachyura</taxon>
        <taxon>Eubrachyura</taxon>
        <taxon>Portunoidea</taxon>
        <taxon>Portunidae</taxon>
        <taxon>Portuninae</taxon>
        <taxon>Portunus</taxon>
    </lineage>
</organism>
<evidence type="ECO:0000313" key="2">
    <source>
        <dbReference type="Proteomes" id="UP000324222"/>
    </source>
</evidence>
<dbReference type="Proteomes" id="UP000324222">
    <property type="component" value="Unassembled WGS sequence"/>
</dbReference>
<dbReference type="AlphaFoldDB" id="A0A5B7HRL5"/>
<accession>A0A5B7HRL5</accession>
<protein>
    <submittedName>
        <fullName evidence="1">Uncharacterized protein</fullName>
    </submittedName>
</protein>
<proteinExistence type="predicted"/>
<evidence type="ECO:0000313" key="1">
    <source>
        <dbReference type="EMBL" id="MPC75621.1"/>
    </source>
</evidence>
<dbReference type="EMBL" id="VSRR010041526">
    <property type="protein sequence ID" value="MPC75621.1"/>
    <property type="molecule type" value="Genomic_DNA"/>
</dbReference>
<gene>
    <name evidence="1" type="ORF">E2C01_070014</name>
</gene>
<comment type="caution">
    <text evidence="1">The sequence shown here is derived from an EMBL/GenBank/DDBJ whole genome shotgun (WGS) entry which is preliminary data.</text>
</comment>
<sequence>MGTPRSLTSLSRYERKVQKAPDGEFVSAQSVSVVRKVTTEQGERTLTDSGAKSRVKAVANQPELLCTAGKTTHRGKWTVVQATVIGSHNIPDRTAMHIPVSVPNARVGCDICIGGHSRVKRLAVEPTLCTVRDGHQTSALVVNTTGGPIKLRQGVFLSEALAYDGQVAPEPMDLAEFSVGSVSEDLMAETQTLENLVTS</sequence>
<name>A0A5B7HRL5_PORTR</name>
<keyword evidence="2" id="KW-1185">Reference proteome</keyword>
<reference evidence="1 2" key="1">
    <citation type="submission" date="2019-05" db="EMBL/GenBank/DDBJ databases">
        <title>Another draft genome of Portunus trituberculatus and its Hox gene families provides insights of decapod evolution.</title>
        <authorList>
            <person name="Jeong J.-H."/>
            <person name="Song I."/>
            <person name="Kim S."/>
            <person name="Choi T."/>
            <person name="Kim D."/>
            <person name="Ryu S."/>
            <person name="Kim W."/>
        </authorList>
    </citation>
    <scope>NUCLEOTIDE SEQUENCE [LARGE SCALE GENOMIC DNA]</scope>
    <source>
        <tissue evidence="1">Muscle</tissue>
    </source>
</reference>